<dbReference type="InterPro" id="IPR013767">
    <property type="entry name" value="PAS_fold"/>
</dbReference>
<dbReference type="InterPro" id="IPR035919">
    <property type="entry name" value="EAL_sf"/>
</dbReference>
<dbReference type="CDD" id="cd01948">
    <property type="entry name" value="EAL"/>
    <property type="match status" value="1"/>
</dbReference>
<dbReference type="PROSITE" id="PS50883">
    <property type="entry name" value="EAL"/>
    <property type="match status" value="1"/>
</dbReference>
<dbReference type="InterPro" id="IPR000160">
    <property type="entry name" value="GGDEF_dom"/>
</dbReference>
<sequence>MLPVNQDLQHVLNLLSDHVAILNNDGTIIAVNESWEVFGKENGGEFSSVGLNYLTVLRESGRTDVYNMILRVLCDEKEEAHLAYPCHSPDEERWFQMVIKPFSFEDGTDGAIVIHRNITVEVVSKHSLRNVLESMTDAFFSLNEKGEFVYLNNEASLILNKSSKELLGKNIWIEYPDAVHEAFYTNYQKTMKERVTTRFEEYHESLKTWFEVVAYPRNNGGISVYFRNINERKEAEQNLHFYAYHDYLTGLPNRRSISKTIQAEIDQPQPFALLFIDLNGFKHINDMYGHEKGDELLKKVGKRLQEKIGPEHFIGRLGGDEFLILKKGVVSKEEIEQFSDRVLSSFARPIIIDDLTSFTISASIGISLYPENGDRLNDLMSMADTAMYEAKRQHGNQYVYFAKEMYTQLERRLTIEQDLAGDLKEKGLYFVLQPQMDIEEQVLIGVEVLSRWNHPKLGFIPPPEFIQIAEENGYILKLTSYMFCEIFLEMKKWIEQFDFKPRVSFNVTPFLLSSESFFTDFFDLLERFGIPASYIELEITEETELTTSSTAFKNLLRCREKGILISVDDFGTGYSTLSYLIHFPVGKVKIDKYFIDQVEQDEQAEAVLKSIIQLSENLGYEVVAEGVETKRQADFLKENGCFNIQGYFVDRPLPMDVFERKYVRGENVGTIDSN</sequence>
<dbReference type="Pfam" id="PF00563">
    <property type="entry name" value="EAL"/>
    <property type="match status" value="1"/>
</dbReference>
<dbReference type="EMBL" id="MSDU01000006">
    <property type="protein sequence ID" value="OLN23651.1"/>
    <property type="molecule type" value="Genomic_DNA"/>
</dbReference>
<dbReference type="SUPFAM" id="SSF141868">
    <property type="entry name" value="EAL domain-like"/>
    <property type="match status" value="1"/>
</dbReference>
<feature type="domain" description="PAS" evidence="1">
    <location>
        <begin position="124"/>
        <end position="198"/>
    </location>
</feature>
<dbReference type="InterPro" id="IPR052155">
    <property type="entry name" value="Biofilm_reg_signaling"/>
</dbReference>
<keyword evidence="5" id="KW-1185">Reference proteome</keyword>
<dbReference type="InterPro" id="IPR029787">
    <property type="entry name" value="Nucleotide_cyclase"/>
</dbReference>
<dbReference type="RefSeq" id="WP_075397338.1">
    <property type="nucleotide sequence ID" value="NZ_MSDU01000006.1"/>
</dbReference>
<dbReference type="InterPro" id="IPR000014">
    <property type="entry name" value="PAS"/>
</dbReference>
<dbReference type="Gene3D" id="3.20.20.450">
    <property type="entry name" value="EAL domain"/>
    <property type="match status" value="1"/>
</dbReference>
<dbReference type="Pfam" id="PF00990">
    <property type="entry name" value="GGDEF"/>
    <property type="match status" value="1"/>
</dbReference>
<evidence type="ECO:0000259" key="1">
    <source>
        <dbReference type="PROSITE" id="PS50112"/>
    </source>
</evidence>
<comment type="caution">
    <text evidence="4">The sequence shown here is derived from an EMBL/GenBank/DDBJ whole genome shotgun (WGS) entry which is preliminary data.</text>
</comment>
<dbReference type="CDD" id="cd00130">
    <property type="entry name" value="PAS"/>
    <property type="match status" value="1"/>
</dbReference>
<dbReference type="Gene3D" id="3.30.450.20">
    <property type="entry name" value="PAS domain"/>
    <property type="match status" value="2"/>
</dbReference>
<dbReference type="InterPro" id="IPR013656">
    <property type="entry name" value="PAS_4"/>
</dbReference>
<dbReference type="AlphaFoldDB" id="A0A1Q8Q8M3"/>
<dbReference type="Gene3D" id="3.30.70.270">
    <property type="match status" value="1"/>
</dbReference>
<dbReference type="InterPro" id="IPR035965">
    <property type="entry name" value="PAS-like_dom_sf"/>
</dbReference>
<accession>A0A1Q8Q8M3</accession>
<dbReference type="InterPro" id="IPR001633">
    <property type="entry name" value="EAL_dom"/>
</dbReference>
<dbReference type="InterPro" id="IPR043128">
    <property type="entry name" value="Rev_trsase/Diguanyl_cyclase"/>
</dbReference>
<dbReference type="NCBIfam" id="TIGR00254">
    <property type="entry name" value="GGDEF"/>
    <property type="match status" value="1"/>
</dbReference>
<organism evidence="4 5">
    <name type="scientific">Domibacillus antri</name>
    <dbReference type="NCBI Taxonomy" id="1714264"/>
    <lineage>
        <taxon>Bacteria</taxon>
        <taxon>Bacillati</taxon>
        <taxon>Bacillota</taxon>
        <taxon>Bacilli</taxon>
        <taxon>Bacillales</taxon>
        <taxon>Bacillaceae</taxon>
        <taxon>Domibacillus</taxon>
    </lineage>
</organism>
<dbReference type="GO" id="GO:0006355">
    <property type="term" value="P:regulation of DNA-templated transcription"/>
    <property type="evidence" value="ECO:0007669"/>
    <property type="project" value="InterPro"/>
</dbReference>
<dbReference type="CDD" id="cd01949">
    <property type="entry name" value="GGDEF"/>
    <property type="match status" value="1"/>
</dbReference>
<evidence type="ECO:0000313" key="5">
    <source>
        <dbReference type="Proteomes" id="UP000185568"/>
    </source>
</evidence>
<dbReference type="PANTHER" id="PTHR44757">
    <property type="entry name" value="DIGUANYLATE CYCLASE DGCP"/>
    <property type="match status" value="1"/>
</dbReference>
<dbReference type="SMART" id="SM00267">
    <property type="entry name" value="GGDEF"/>
    <property type="match status" value="1"/>
</dbReference>
<dbReference type="Pfam" id="PF08448">
    <property type="entry name" value="PAS_4"/>
    <property type="match status" value="1"/>
</dbReference>
<dbReference type="Proteomes" id="UP000185568">
    <property type="component" value="Unassembled WGS sequence"/>
</dbReference>
<evidence type="ECO:0000259" key="2">
    <source>
        <dbReference type="PROSITE" id="PS50883"/>
    </source>
</evidence>
<evidence type="ECO:0000259" key="3">
    <source>
        <dbReference type="PROSITE" id="PS50887"/>
    </source>
</evidence>
<feature type="domain" description="EAL" evidence="2">
    <location>
        <begin position="412"/>
        <end position="666"/>
    </location>
</feature>
<gene>
    <name evidence="4" type="ORF">BTO30_03525</name>
</gene>
<dbReference type="Pfam" id="PF00989">
    <property type="entry name" value="PAS"/>
    <property type="match status" value="1"/>
</dbReference>
<reference evidence="4 5" key="1">
    <citation type="submission" date="2016-12" db="EMBL/GenBank/DDBJ databases">
        <title>Domibacillus antri genome sequencing.</title>
        <authorList>
            <person name="Verma A."/>
            <person name="Krishnamurthi S."/>
        </authorList>
    </citation>
    <scope>NUCLEOTIDE SEQUENCE [LARGE SCALE GENOMIC DNA]</scope>
    <source>
        <strain evidence="4 5">XD80</strain>
    </source>
</reference>
<dbReference type="SMART" id="SM00052">
    <property type="entry name" value="EAL"/>
    <property type="match status" value="1"/>
</dbReference>
<name>A0A1Q8Q8M3_9BACI</name>
<evidence type="ECO:0008006" key="6">
    <source>
        <dbReference type="Google" id="ProtNLM"/>
    </source>
</evidence>
<dbReference type="NCBIfam" id="TIGR00229">
    <property type="entry name" value="sensory_box"/>
    <property type="match status" value="1"/>
</dbReference>
<dbReference type="OrthoDB" id="9759607at2"/>
<evidence type="ECO:0000313" key="4">
    <source>
        <dbReference type="EMBL" id="OLN23651.1"/>
    </source>
</evidence>
<dbReference type="SMART" id="SM00091">
    <property type="entry name" value="PAS"/>
    <property type="match status" value="2"/>
</dbReference>
<dbReference type="SUPFAM" id="SSF55073">
    <property type="entry name" value="Nucleotide cyclase"/>
    <property type="match status" value="1"/>
</dbReference>
<dbReference type="STRING" id="1714264.BTO30_03525"/>
<dbReference type="PROSITE" id="PS50887">
    <property type="entry name" value="GGDEF"/>
    <property type="match status" value="1"/>
</dbReference>
<proteinExistence type="predicted"/>
<feature type="domain" description="GGDEF" evidence="3">
    <location>
        <begin position="269"/>
        <end position="403"/>
    </location>
</feature>
<protein>
    <recommendedName>
        <fullName evidence="6">GGDEF domain-containing protein</fullName>
    </recommendedName>
</protein>
<dbReference type="SUPFAM" id="SSF55785">
    <property type="entry name" value="PYP-like sensor domain (PAS domain)"/>
    <property type="match status" value="2"/>
</dbReference>
<dbReference type="PROSITE" id="PS50112">
    <property type="entry name" value="PAS"/>
    <property type="match status" value="1"/>
</dbReference>
<dbReference type="PANTHER" id="PTHR44757:SF2">
    <property type="entry name" value="BIOFILM ARCHITECTURE MAINTENANCE PROTEIN MBAA"/>
    <property type="match status" value="1"/>
</dbReference>